<evidence type="ECO:0000256" key="1">
    <source>
        <dbReference type="SAM" id="MobiDB-lite"/>
    </source>
</evidence>
<evidence type="ECO:0000313" key="2">
    <source>
        <dbReference type="EMBL" id="RON38631.1"/>
    </source>
</evidence>
<evidence type="ECO:0000313" key="3">
    <source>
        <dbReference type="Proteomes" id="UP000286351"/>
    </source>
</evidence>
<reference evidence="2 3" key="1">
    <citation type="submission" date="2016-10" db="EMBL/GenBank/DDBJ databases">
        <title>Comparative genome analysis of multiple Pseudomonas spp. focuses on biocontrol and plant growth promoting traits.</title>
        <authorList>
            <person name="Tao X.-Y."/>
            <person name="Taylor C.G."/>
        </authorList>
    </citation>
    <scope>NUCLEOTIDE SEQUENCE [LARGE SCALE GENOMIC DNA]</scope>
    <source>
        <strain evidence="2 3">38D4</strain>
    </source>
</reference>
<sequence length="102" mass="11012">MDIDENAPGNKSQQPETRTTDNETGHDPKRDEPEVPLPPDDEAPVDEDMTDVDANNSVSSEHPEAGQSGRVDNPDADPQMDDQDENDKEARGMPASDPESGA</sequence>
<feature type="region of interest" description="Disordered" evidence="1">
    <location>
        <begin position="1"/>
        <end position="102"/>
    </location>
</feature>
<dbReference type="RefSeq" id="WP_123366410.1">
    <property type="nucleotide sequence ID" value="NZ_MOBO01000012.1"/>
</dbReference>
<feature type="compositionally biased region" description="Basic and acidic residues" evidence="1">
    <location>
        <begin position="18"/>
        <end position="33"/>
    </location>
</feature>
<dbReference type="Proteomes" id="UP000286351">
    <property type="component" value="Unassembled WGS sequence"/>
</dbReference>
<protein>
    <submittedName>
        <fullName evidence="2">Uncharacterized protein</fullName>
    </submittedName>
</protein>
<organism evidence="2 3">
    <name type="scientific">Pseudomonas brassicacearum</name>
    <dbReference type="NCBI Taxonomy" id="930166"/>
    <lineage>
        <taxon>Bacteria</taxon>
        <taxon>Pseudomonadati</taxon>
        <taxon>Pseudomonadota</taxon>
        <taxon>Gammaproteobacteria</taxon>
        <taxon>Pseudomonadales</taxon>
        <taxon>Pseudomonadaceae</taxon>
        <taxon>Pseudomonas</taxon>
    </lineage>
</organism>
<proteinExistence type="predicted"/>
<feature type="compositionally biased region" description="Acidic residues" evidence="1">
    <location>
        <begin position="39"/>
        <end position="51"/>
    </location>
</feature>
<feature type="compositionally biased region" description="Acidic residues" evidence="1">
    <location>
        <begin position="74"/>
        <end position="87"/>
    </location>
</feature>
<gene>
    <name evidence="2" type="ORF">BK664_14980</name>
</gene>
<accession>A0A423JLR6</accession>
<comment type="caution">
    <text evidence="2">The sequence shown here is derived from an EMBL/GenBank/DDBJ whole genome shotgun (WGS) entry which is preliminary data.</text>
</comment>
<dbReference type="AlphaFoldDB" id="A0A423JLR6"/>
<name>A0A423JLR6_9PSED</name>
<dbReference type="EMBL" id="MOBO01000012">
    <property type="protein sequence ID" value="RON38631.1"/>
    <property type="molecule type" value="Genomic_DNA"/>
</dbReference>